<feature type="compositionally biased region" description="Low complexity" evidence="1">
    <location>
        <begin position="17"/>
        <end position="32"/>
    </location>
</feature>
<dbReference type="AlphaFoldDB" id="A0A1H3NKT4"/>
<proteinExistence type="predicted"/>
<evidence type="ECO:0000313" key="4">
    <source>
        <dbReference type="Proteomes" id="UP000242415"/>
    </source>
</evidence>
<gene>
    <name evidence="3" type="ORF">SAMN05444365_10437</name>
</gene>
<feature type="transmembrane region" description="Helical" evidence="2">
    <location>
        <begin position="134"/>
        <end position="153"/>
    </location>
</feature>
<evidence type="ECO:0000256" key="1">
    <source>
        <dbReference type="SAM" id="MobiDB-lite"/>
    </source>
</evidence>
<dbReference type="Pfam" id="PF19609">
    <property type="entry name" value="DUF6114"/>
    <property type="match status" value="1"/>
</dbReference>
<feature type="region of interest" description="Disordered" evidence="1">
    <location>
        <begin position="1"/>
        <end position="36"/>
    </location>
</feature>
<organism evidence="3 4">
    <name type="scientific">Micromonospora pattaloongensis</name>
    <dbReference type="NCBI Taxonomy" id="405436"/>
    <lineage>
        <taxon>Bacteria</taxon>
        <taxon>Bacillati</taxon>
        <taxon>Actinomycetota</taxon>
        <taxon>Actinomycetes</taxon>
        <taxon>Micromonosporales</taxon>
        <taxon>Micromonosporaceae</taxon>
        <taxon>Micromonospora</taxon>
    </lineage>
</organism>
<evidence type="ECO:0008006" key="5">
    <source>
        <dbReference type="Google" id="ProtNLM"/>
    </source>
</evidence>
<reference evidence="4" key="1">
    <citation type="submission" date="2016-10" db="EMBL/GenBank/DDBJ databases">
        <authorList>
            <person name="Varghese N."/>
            <person name="Submissions S."/>
        </authorList>
    </citation>
    <scope>NUCLEOTIDE SEQUENCE [LARGE SCALE GENOMIC DNA]</scope>
    <source>
        <strain evidence="4">DSM 45245</strain>
    </source>
</reference>
<evidence type="ECO:0000256" key="2">
    <source>
        <dbReference type="SAM" id="Phobius"/>
    </source>
</evidence>
<accession>A0A1H3NKT4</accession>
<evidence type="ECO:0000313" key="3">
    <source>
        <dbReference type="EMBL" id="SDY89414.1"/>
    </source>
</evidence>
<dbReference type="InterPro" id="IPR046096">
    <property type="entry name" value="DUF6114"/>
</dbReference>
<keyword evidence="4" id="KW-1185">Reference proteome</keyword>
<sequence length="167" mass="18087">MAVDREGTAAPVPAPRTPADTDYTAAPRAAAEPPRPGRRRAARLAWRRWRRTRPFWGGLFVILGAAEILASVRAPLPVVLHVGPQGLAGYLVPLVLLLCGLLLLFNPQQRTFYSLVAVVLALTTWLTSNLGGFFIGLLLAVLGASLAFAWTDGPQRSRTGLRRRVDA</sequence>
<feature type="transmembrane region" description="Helical" evidence="2">
    <location>
        <begin position="87"/>
        <end position="105"/>
    </location>
</feature>
<protein>
    <recommendedName>
        <fullName evidence="5">Integral membrane protein</fullName>
    </recommendedName>
</protein>
<dbReference type="STRING" id="405436.SAMN05444365_10437"/>
<keyword evidence="2" id="KW-0472">Membrane</keyword>
<name>A0A1H3NKT4_9ACTN</name>
<feature type="transmembrane region" description="Helical" evidence="2">
    <location>
        <begin position="112"/>
        <end position="128"/>
    </location>
</feature>
<dbReference type="Proteomes" id="UP000242415">
    <property type="component" value="Unassembled WGS sequence"/>
</dbReference>
<keyword evidence="2" id="KW-0812">Transmembrane</keyword>
<dbReference type="RefSeq" id="WP_217634835.1">
    <property type="nucleotide sequence ID" value="NZ_FNPH01000004.1"/>
</dbReference>
<dbReference type="EMBL" id="FNPH01000004">
    <property type="protein sequence ID" value="SDY89414.1"/>
    <property type="molecule type" value="Genomic_DNA"/>
</dbReference>
<feature type="transmembrane region" description="Helical" evidence="2">
    <location>
        <begin position="55"/>
        <end position="75"/>
    </location>
</feature>
<keyword evidence="2" id="KW-1133">Transmembrane helix</keyword>